<organism evidence="1 2">
    <name type="scientific">Chaenocephalus aceratus</name>
    <name type="common">Blackfin icefish</name>
    <name type="synonym">Chaenichthys aceratus</name>
    <dbReference type="NCBI Taxonomy" id="36190"/>
    <lineage>
        <taxon>Eukaryota</taxon>
        <taxon>Metazoa</taxon>
        <taxon>Chordata</taxon>
        <taxon>Craniata</taxon>
        <taxon>Vertebrata</taxon>
        <taxon>Euteleostomi</taxon>
        <taxon>Actinopterygii</taxon>
        <taxon>Neopterygii</taxon>
        <taxon>Teleostei</taxon>
        <taxon>Neoteleostei</taxon>
        <taxon>Acanthomorphata</taxon>
        <taxon>Eupercaria</taxon>
        <taxon>Perciformes</taxon>
        <taxon>Notothenioidei</taxon>
        <taxon>Channichthyidae</taxon>
        <taxon>Chaenocephalus</taxon>
    </lineage>
</organism>
<name>A0ACB9XR41_CHAAC</name>
<comment type="caution">
    <text evidence="1">The sequence shown here is derived from an EMBL/GenBank/DDBJ whole genome shotgun (WGS) entry which is preliminary data.</text>
</comment>
<accession>A0ACB9XR41</accession>
<sequence length="131" mass="14197">MIKQNRVWVQSLTLRHTLAATQRRLHPLHHPAAASPHSPPLGPSMAPVAHTDPNQRFMTGLTSLTTRPLRLGLYLSVMRVPEERGSAAAAGLPIDGRFVSGGITAAVCLETTEEYLPCSTSRTLMKLHSAL</sequence>
<dbReference type="EMBL" id="CM043788">
    <property type="protein sequence ID" value="KAI4829059.1"/>
    <property type="molecule type" value="Genomic_DNA"/>
</dbReference>
<dbReference type="Proteomes" id="UP001057452">
    <property type="component" value="Chromosome 4"/>
</dbReference>
<protein>
    <submittedName>
        <fullName evidence="1">Uncharacterized protein</fullName>
    </submittedName>
</protein>
<proteinExistence type="predicted"/>
<evidence type="ECO:0000313" key="1">
    <source>
        <dbReference type="EMBL" id="KAI4829059.1"/>
    </source>
</evidence>
<reference evidence="1" key="1">
    <citation type="submission" date="2022-05" db="EMBL/GenBank/DDBJ databases">
        <title>Chromosome-level genome of Chaenocephalus aceratus.</title>
        <authorList>
            <person name="Park H."/>
        </authorList>
    </citation>
    <scope>NUCLEOTIDE SEQUENCE</scope>
    <source>
        <strain evidence="1">KU_202001</strain>
    </source>
</reference>
<gene>
    <name evidence="1" type="ORF">KUCAC02_023122</name>
</gene>
<evidence type="ECO:0000313" key="2">
    <source>
        <dbReference type="Proteomes" id="UP001057452"/>
    </source>
</evidence>
<keyword evidence="2" id="KW-1185">Reference proteome</keyword>